<sequence>MPAMLWIQCACGHQATRAIPSFEGMTRDRVLPAAKCGRCGQRGAVDMRIFWDTADPEAATDGGSTKRSPVQ</sequence>
<reference evidence="1 2" key="1">
    <citation type="submission" date="2020-08" db="EMBL/GenBank/DDBJ databases">
        <title>Genome sequence of Rhodobacteraceae bacterium Lw-13e.</title>
        <authorList>
            <person name="Poehlein A."/>
            <person name="Wolter L."/>
            <person name="Daniel R."/>
            <person name="Brinkhoff T."/>
        </authorList>
    </citation>
    <scope>NUCLEOTIDE SEQUENCE [LARGE SCALE GENOMIC DNA]</scope>
    <source>
        <strain evidence="1 2">Lw-13e</strain>
    </source>
</reference>
<evidence type="ECO:0000313" key="1">
    <source>
        <dbReference type="EMBL" id="QPM89402.1"/>
    </source>
</evidence>
<gene>
    <name evidence="1" type="ORF">PSAL_006180</name>
</gene>
<dbReference type="AlphaFoldDB" id="A0A418SDS8"/>
<name>A0A418SDS8_9RHOB</name>
<dbReference type="Proteomes" id="UP000283786">
    <property type="component" value="Chromosome"/>
</dbReference>
<evidence type="ECO:0000313" key="2">
    <source>
        <dbReference type="Proteomes" id="UP000283786"/>
    </source>
</evidence>
<protein>
    <submittedName>
        <fullName evidence="1">Uncharacterized protein</fullName>
    </submittedName>
</protein>
<keyword evidence="2" id="KW-1185">Reference proteome</keyword>
<accession>A0A418SDS8</accession>
<dbReference type="EMBL" id="CP060436">
    <property type="protein sequence ID" value="QPM89402.1"/>
    <property type="molecule type" value="Genomic_DNA"/>
</dbReference>
<proteinExistence type="predicted"/>
<dbReference type="KEGG" id="palw:PSAL_006180"/>
<organism evidence="1 2">
    <name type="scientific">Pseudooceanicola algae</name>
    <dbReference type="NCBI Taxonomy" id="1537215"/>
    <lineage>
        <taxon>Bacteria</taxon>
        <taxon>Pseudomonadati</taxon>
        <taxon>Pseudomonadota</taxon>
        <taxon>Alphaproteobacteria</taxon>
        <taxon>Rhodobacterales</taxon>
        <taxon>Paracoccaceae</taxon>
        <taxon>Pseudooceanicola</taxon>
    </lineage>
</organism>